<reference evidence="2 3" key="1">
    <citation type="submission" date="2024-02" db="EMBL/GenBank/DDBJ databases">
        <title>Winogradskyella poriferorum JCM 12885.</title>
        <authorList>
            <person name="Zhang D.-F."/>
            <person name="Fu Z.-Y."/>
        </authorList>
    </citation>
    <scope>NUCLEOTIDE SEQUENCE [LARGE SCALE GENOMIC DNA]</scope>
    <source>
        <strain evidence="2 3">JCM 12885</strain>
    </source>
</reference>
<keyword evidence="1" id="KW-0732">Signal</keyword>
<feature type="signal peptide" evidence="1">
    <location>
        <begin position="1"/>
        <end position="22"/>
    </location>
</feature>
<evidence type="ECO:0000256" key="1">
    <source>
        <dbReference type="SAM" id="SignalP"/>
    </source>
</evidence>
<organism evidence="2 3">
    <name type="scientific">Winogradskyella poriferorum</name>
    <dbReference type="NCBI Taxonomy" id="307627"/>
    <lineage>
        <taxon>Bacteria</taxon>
        <taxon>Pseudomonadati</taxon>
        <taxon>Bacteroidota</taxon>
        <taxon>Flavobacteriia</taxon>
        <taxon>Flavobacteriales</taxon>
        <taxon>Flavobacteriaceae</taxon>
        <taxon>Winogradskyella</taxon>
    </lineage>
</organism>
<protein>
    <recommendedName>
        <fullName evidence="4">Short chain amide porin</fullName>
    </recommendedName>
</protein>
<evidence type="ECO:0008006" key="4">
    <source>
        <dbReference type="Google" id="ProtNLM"/>
    </source>
</evidence>
<keyword evidence="3" id="KW-1185">Reference proteome</keyword>
<sequence length="407" mass="45311">MKKLNCIIVVLSLCFFSGFSQSETESGYGKGYRINFNDDGTKYMRFISWGQFWAQYNDDAPDGTEKLALSVRRARILSWIKFSDRFSMVAHFGLNSLNGNNTGPVGKDPSAQLFFHDFWGEYKVTKDFYVGAGLHYWNGISRLNNQSTLNMLTLDNNRSSWSTIGLSDQFARHIGVYVKGKFNKLQYRFALNEANTNTLDNDGTPRDVGSATVYRGREVLGSEEAGKVIQGYVDYNFLDQESNALPYKVGTYMGSKKVFNVGAGFFSHPSGVVLPNGEGDDVFLFAADAFYDAPLGDNGSAITAYATYQNNDYGEDFFLGPYATGNMIYGHVGYVLPGDKTKTRFQPYLAYSTRSIDAIDDNANQFKLGANIFFTGHHSKLSFDYTNDKVGDGDATGVFTVQAMIFL</sequence>
<dbReference type="Proteomes" id="UP001356704">
    <property type="component" value="Unassembled WGS sequence"/>
</dbReference>
<dbReference type="RefSeq" id="WP_331809782.1">
    <property type="nucleotide sequence ID" value="NZ_JAZHOU010000002.1"/>
</dbReference>
<proteinExistence type="predicted"/>
<evidence type="ECO:0000313" key="3">
    <source>
        <dbReference type="Proteomes" id="UP001356704"/>
    </source>
</evidence>
<name>A0ABU7W5S4_9FLAO</name>
<accession>A0ABU7W5S4</accession>
<comment type="caution">
    <text evidence="2">The sequence shown here is derived from an EMBL/GenBank/DDBJ whole genome shotgun (WGS) entry which is preliminary data.</text>
</comment>
<evidence type="ECO:0000313" key="2">
    <source>
        <dbReference type="EMBL" id="MEF3079010.1"/>
    </source>
</evidence>
<feature type="chain" id="PRO_5046709277" description="Short chain amide porin" evidence="1">
    <location>
        <begin position="23"/>
        <end position="407"/>
    </location>
</feature>
<gene>
    <name evidence="2" type="ORF">V1468_08350</name>
</gene>
<dbReference type="EMBL" id="JAZHOU010000002">
    <property type="protein sequence ID" value="MEF3079010.1"/>
    <property type="molecule type" value="Genomic_DNA"/>
</dbReference>